<evidence type="ECO:0000313" key="5">
    <source>
        <dbReference type="Proteomes" id="UP000027195"/>
    </source>
</evidence>
<dbReference type="PANTHER" id="PTHR48104:SF30">
    <property type="entry name" value="METACASPASE-1"/>
    <property type="match status" value="1"/>
</dbReference>
<dbReference type="InterPro" id="IPR011600">
    <property type="entry name" value="Pept_C14_caspase"/>
</dbReference>
<proteinExistence type="inferred from homology"/>
<feature type="domain" description="Peptidase C14 caspase" evidence="3">
    <location>
        <begin position="281"/>
        <end position="594"/>
    </location>
</feature>
<dbReference type="AlphaFoldDB" id="A0A067N3X3"/>
<dbReference type="Proteomes" id="UP000027195">
    <property type="component" value="Unassembled WGS sequence"/>
</dbReference>
<evidence type="ECO:0000313" key="4">
    <source>
        <dbReference type="EMBL" id="KDQ21675.1"/>
    </source>
</evidence>
<dbReference type="GO" id="GO:0004197">
    <property type="term" value="F:cysteine-type endopeptidase activity"/>
    <property type="evidence" value="ECO:0007669"/>
    <property type="project" value="InterPro"/>
</dbReference>
<dbReference type="GO" id="GO:0005737">
    <property type="term" value="C:cytoplasm"/>
    <property type="evidence" value="ECO:0007669"/>
    <property type="project" value="TreeGrafter"/>
</dbReference>
<dbReference type="PANTHER" id="PTHR48104">
    <property type="entry name" value="METACASPASE-4"/>
    <property type="match status" value="1"/>
</dbReference>
<feature type="region of interest" description="Disordered" evidence="2">
    <location>
        <begin position="1"/>
        <end position="24"/>
    </location>
</feature>
<dbReference type="InParanoid" id="A0A067N3X3"/>
<feature type="compositionally biased region" description="Polar residues" evidence="2">
    <location>
        <begin position="1"/>
        <end position="23"/>
    </location>
</feature>
<dbReference type="GO" id="GO:0006508">
    <property type="term" value="P:proteolysis"/>
    <property type="evidence" value="ECO:0007669"/>
    <property type="project" value="InterPro"/>
</dbReference>
<accession>A0A067N3X3</accession>
<protein>
    <recommendedName>
        <fullName evidence="3">Peptidase C14 caspase domain-containing protein</fullName>
    </recommendedName>
</protein>
<feature type="region of interest" description="Disordered" evidence="2">
    <location>
        <begin position="586"/>
        <end position="614"/>
    </location>
</feature>
<comment type="similarity">
    <text evidence="1">Belongs to the peptidase C14B family.</text>
</comment>
<sequence length="614" mass="67237">MSGTHNLNTRQGARSSPARSNSLPVDLKHVLTKLGTAGAGRFDHVASAASQRPLPPIKTRHVRAPSTSVEVLATLITAGLPPSFVDNFADILSPIDKNFTDSPTSYERPCSPPPPRSKPRRVVFSVLGGPQCTSPLGTIDETIVAPGLAAAVETLSTQARSEPTTSPPPPPAPCPCTNSPLAPTYSPGKVVHSATCCTSTDIPSLDLALNPLAPFHSSAFVISEKLNRAIPMRPEVRDIVRALTSPRDDWCAAEKFAFERRASSIGNLKDIFLRRTPFPRRRALIIGINYTGQKFKAGPIPDGKYGRARVQRSFDGTEAMDLETHEDARKIRDFIIAKGYKEDDIRMLLDEGTDPATQPTKRNIEDSMRWLAEDAYWDDELFFYFAGHGEQVYDQDGDEDDGMDESILPVDHNGDVDQDIVDDDIFEYMVKPLPAGCKLTALVDCCHSGTILDLPLEQRLNSIPSPAAASPARKATNTSRKNTARRGIMSRQATRKATIGCTYTVDRTNLEITGSCVWSSFPQRHTLGSAISISACTDAQVAFGSRIGGWMTNCFLRSLKDKPNPTYRELLQDITTRLNRIITRVSEKTGEEHPPQTVQLHSAHPLNLDSPFSL</sequence>
<feature type="region of interest" description="Disordered" evidence="2">
    <location>
        <begin position="100"/>
        <end position="120"/>
    </location>
</feature>
<dbReference type="Gene3D" id="3.40.50.12660">
    <property type="match status" value="1"/>
</dbReference>
<dbReference type="EMBL" id="KL198016">
    <property type="protein sequence ID" value="KDQ21675.1"/>
    <property type="molecule type" value="Genomic_DNA"/>
</dbReference>
<dbReference type="HOGENOM" id="CLU_459256_0_0_1"/>
<dbReference type="OrthoDB" id="3223806at2759"/>
<feature type="compositionally biased region" description="Low complexity" evidence="2">
    <location>
        <begin position="463"/>
        <end position="472"/>
    </location>
</feature>
<organism evidence="4 5">
    <name type="scientific">Botryobasidium botryosum (strain FD-172 SS1)</name>
    <dbReference type="NCBI Taxonomy" id="930990"/>
    <lineage>
        <taxon>Eukaryota</taxon>
        <taxon>Fungi</taxon>
        <taxon>Dikarya</taxon>
        <taxon>Basidiomycota</taxon>
        <taxon>Agaricomycotina</taxon>
        <taxon>Agaricomycetes</taxon>
        <taxon>Cantharellales</taxon>
        <taxon>Botryobasidiaceae</taxon>
        <taxon>Botryobasidium</taxon>
    </lineage>
</organism>
<evidence type="ECO:0000256" key="2">
    <source>
        <dbReference type="SAM" id="MobiDB-lite"/>
    </source>
</evidence>
<evidence type="ECO:0000259" key="3">
    <source>
        <dbReference type="Pfam" id="PF00656"/>
    </source>
</evidence>
<feature type="region of interest" description="Disordered" evidence="2">
    <location>
        <begin position="463"/>
        <end position="488"/>
    </location>
</feature>
<evidence type="ECO:0000256" key="1">
    <source>
        <dbReference type="ARBA" id="ARBA00009005"/>
    </source>
</evidence>
<reference evidence="5" key="1">
    <citation type="journal article" date="2014" name="Proc. Natl. Acad. Sci. U.S.A.">
        <title>Extensive sampling of basidiomycete genomes demonstrates inadequacy of the white-rot/brown-rot paradigm for wood decay fungi.</title>
        <authorList>
            <person name="Riley R."/>
            <person name="Salamov A.A."/>
            <person name="Brown D.W."/>
            <person name="Nagy L.G."/>
            <person name="Floudas D."/>
            <person name="Held B.W."/>
            <person name="Levasseur A."/>
            <person name="Lombard V."/>
            <person name="Morin E."/>
            <person name="Otillar R."/>
            <person name="Lindquist E.A."/>
            <person name="Sun H."/>
            <person name="LaButti K.M."/>
            <person name="Schmutz J."/>
            <person name="Jabbour D."/>
            <person name="Luo H."/>
            <person name="Baker S.E."/>
            <person name="Pisabarro A.G."/>
            <person name="Walton J.D."/>
            <person name="Blanchette R.A."/>
            <person name="Henrissat B."/>
            <person name="Martin F."/>
            <person name="Cullen D."/>
            <person name="Hibbett D.S."/>
            <person name="Grigoriev I.V."/>
        </authorList>
    </citation>
    <scope>NUCLEOTIDE SEQUENCE [LARGE SCALE GENOMIC DNA]</scope>
    <source>
        <strain evidence="5">FD-172 SS1</strain>
    </source>
</reference>
<name>A0A067N3X3_BOTB1</name>
<keyword evidence="5" id="KW-1185">Reference proteome</keyword>
<dbReference type="Pfam" id="PF00656">
    <property type="entry name" value="Peptidase_C14"/>
    <property type="match status" value="1"/>
</dbReference>
<gene>
    <name evidence="4" type="ORF">BOTBODRAFT_61312</name>
</gene>
<dbReference type="InterPro" id="IPR050452">
    <property type="entry name" value="Metacaspase"/>
</dbReference>